<dbReference type="Proteomes" id="UP000780345">
    <property type="component" value="Unassembled WGS sequence"/>
</dbReference>
<gene>
    <name evidence="1" type="ORF">HXM80_07285</name>
</gene>
<evidence type="ECO:0000313" key="2">
    <source>
        <dbReference type="Proteomes" id="UP000780345"/>
    </source>
</evidence>
<reference evidence="1" key="1">
    <citation type="submission" date="2020-04" db="EMBL/GenBank/DDBJ databases">
        <title>Deep metagenomics examines the oral microbiome during advanced dental caries in children, revealing novel taxa and co-occurrences with host molecules.</title>
        <authorList>
            <person name="Baker J.L."/>
            <person name="Morton J.T."/>
            <person name="Dinis M."/>
            <person name="Alvarez R."/>
            <person name="Tran N.C."/>
            <person name="Knight R."/>
            <person name="Edlund A."/>
        </authorList>
    </citation>
    <scope>NUCLEOTIDE SEQUENCE</scope>
    <source>
        <strain evidence="1">JCVI_32_bin.62</strain>
    </source>
</reference>
<proteinExistence type="predicted"/>
<evidence type="ECO:0000313" key="1">
    <source>
        <dbReference type="EMBL" id="MBF1265470.1"/>
    </source>
</evidence>
<comment type="caution">
    <text evidence="1">The sequence shown here is derived from an EMBL/GenBank/DDBJ whole genome shotgun (WGS) entry which is preliminary data.</text>
</comment>
<protein>
    <submittedName>
        <fullName evidence="1">Uncharacterized protein</fullName>
    </submittedName>
</protein>
<organism evidence="1 2">
    <name type="scientific">Neisseria sicca</name>
    <dbReference type="NCBI Taxonomy" id="490"/>
    <lineage>
        <taxon>Bacteria</taxon>
        <taxon>Pseudomonadati</taxon>
        <taxon>Pseudomonadota</taxon>
        <taxon>Betaproteobacteria</taxon>
        <taxon>Neisseriales</taxon>
        <taxon>Neisseriaceae</taxon>
        <taxon>Neisseria</taxon>
    </lineage>
</organism>
<name>A0A930GW70_NEISI</name>
<dbReference type="EMBL" id="JABZQQ010000056">
    <property type="protein sequence ID" value="MBF1265470.1"/>
    <property type="molecule type" value="Genomic_DNA"/>
</dbReference>
<dbReference type="AlphaFoldDB" id="A0A930GW70"/>
<accession>A0A930GW70</accession>
<sequence length="69" mass="8176">MSSAIIVNFDKPIDTELLGFSKYNEKTLFHIGYKNFSLYEWIYTSLEGEGIYPEIFPNKRGYLEFIKKK</sequence>